<proteinExistence type="evidence at transcript level"/>
<dbReference type="InterPro" id="IPR008991">
    <property type="entry name" value="Translation_prot_SH3-like_sf"/>
</dbReference>
<dbReference type="EMBL" id="AM049088">
    <property type="protein sequence ID" value="CAJ17388.1"/>
    <property type="molecule type" value="mRNA"/>
</dbReference>
<comment type="similarity">
    <text evidence="1 4">Belongs to the eukaryotic ribosomal protein eL27 family.</text>
</comment>
<organism evidence="6">
    <name type="scientific">Cicindela campestris</name>
    <name type="common">Green tiger beetle</name>
    <dbReference type="NCBI Taxonomy" id="150234"/>
    <lineage>
        <taxon>Eukaryota</taxon>
        <taxon>Metazoa</taxon>
        <taxon>Ecdysozoa</taxon>
        <taxon>Arthropoda</taxon>
        <taxon>Hexapoda</taxon>
        <taxon>Insecta</taxon>
        <taxon>Pterygota</taxon>
        <taxon>Neoptera</taxon>
        <taxon>Endopterygota</taxon>
        <taxon>Coleoptera</taxon>
        <taxon>Adephaga</taxon>
        <taxon>Caraboidea</taxon>
        <taxon>Carabidae</taxon>
        <taxon>Cicindelinae</taxon>
        <taxon>Cicindelini</taxon>
        <taxon>Cicindela</taxon>
        <taxon>Cicindela</taxon>
    </lineage>
</organism>
<name>Q4GXD5_CICCA</name>
<feature type="domain" description="KOW" evidence="5">
    <location>
        <begin position="8"/>
        <end position="32"/>
    </location>
</feature>
<dbReference type="InterPro" id="IPR041991">
    <property type="entry name" value="Ribosomal_eL27_KOW"/>
</dbReference>
<dbReference type="GO" id="GO:1990904">
    <property type="term" value="C:ribonucleoprotein complex"/>
    <property type="evidence" value="ECO:0007669"/>
    <property type="project" value="UniProtKB-KW"/>
</dbReference>
<dbReference type="Pfam" id="PF01777">
    <property type="entry name" value="Ribosomal_L27e"/>
    <property type="match status" value="1"/>
</dbReference>
<evidence type="ECO:0000259" key="5">
    <source>
        <dbReference type="Pfam" id="PF00467"/>
    </source>
</evidence>
<keyword evidence="2 4" id="KW-0689">Ribosomal protein</keyword>
<accession>Q4GXD5</accession>
<dbReference type="SUPFAM" id="SSF50104">
    <property type="entry name" value="Translation proteins SH3-like domain"/>
    <property type="match status" value="1"/>
</dbReference>
<evidence type="ECO:0000256" key="3">
    <source>
        <dbReference type="ARBA" id="ARBA00023274"/>
    </source>
</evidence>
<reference evidence="6" key="1">
    <citation type="submission" date="2005-07" db="EMBL/GenBank/DDBJ databases">
        <title>Ribosomal proteins of Coleoptera.</title>
        <authorList>
            <person name="Longhorn S.J."/>
            <person name="Vogler A.P."/>
        </authorList>
    </citation>
    <scope>NUCLEOTIDE SEQUENCE</scope>
</reference>
<gene>
    <name evidence="6" type="primary">rpL27e</name>
</gene>
<dbReference type="GO" id="GO:0006412">
    <property type="term" value="P:translation"/>
    <property type="evidence" value="ECO:0007669"/>
    <property type="project" value="InterPro"/>
</dbReference>
<dbReference type="Pfam" id="PF00467">
    <property type="entry name" value="KOW"/>
    <property type="match status" value="1"/>
</dbReference>
<dbReference type="InterPro" id="IPR001141">
    <property type="entry name" value="Ribosomal_eL27"/>
</dbReference>
<dbReference type="Gene3D" id="2.30.30.770">
    <property type="match status" value="1"/>
</dbReference>
<evidence type="ECO:0000256" key="1">
    <source>
        <dbReference type="ARBA" id="ARBA00009124"/>
    </source>
</evidence>
<protein>
    <recommendedName>
        <fullName evidence="4">60S ribosomal protein L27</fullName>
    </recommendedName>
</protein>
<dbReference type="PROSITE" id="PS01107">
    <property type="entry name" value="RIBOSOMAL_L27E"/>
    <property type="match status" value="1"/>
</dbReference>
<dbReference type="GO" id="GO:0003735">
    <property type="term" value="F:structural constituent of ribosome"/>
    <property type="evidence" value="ECO:0007669"/>
    <property type="project" value="InterPro"/>
</dbReference>
<dbReference type="AlphaFoldDB" id="Q4GXD5"/>
<sequence length="135" mass="16100">MGKIMKSGKVVLVLSGRYAGRKAIIMKTYDDGTSEKQYGHAMIAGIDRYPRKVHKRMSKGKLRKRSKIKPFMKIMNYNHLMPTRYTVDLALEQKYTPKDLKDPMKRKKAKFQTRVKFEERYKSGKNKWFFQKLRF</sequence>
<evidence type="ECO:0000256" key="2">
    <source>
        <dbReference type="ARBA" id="ARBA00022980"/>
    </source>
</evidence>
<dbReference type="InterPro" id="IPR005824">
    <property type="entry name" value="KOW"/>
</dbReference>
<keyword evidence="3 4" id="KW-0687">Ribonucleoprotein</keyword>
<dbReference type="GO" id="GO:0005840">
    <property type="term" value="C:ribosome"/>
    <property type="evidence" value="ECO:0007669"/>
    <property type="project" value="UniProtKB-KW"/>
</dbReference>
<evidence type="ECO:0000313" key="6">
    <source>
        <dbReference type="EMBL" id="CAJ17388.1"/>
    </source>
</evidence>
<dbReference type="FunFam" id="2.30.30.770:FF:000001">
    <property type="entry name" value="60S ribosomal protein L27"/>
    <property type="match status" value="1"/>
</dbReference>
<dbReference type="InterPro" id="IPR038655">
    <property type="entry name" value="Ribosomal_eL27_sf"/>
</dbReference>
<dbReference type="CDD" id="cd06090">
    <property type="entry name" value="KOW_RPL27"/>
    <property type="match status" value="1"/>
</dbReference>
<dbReference type="PANTHER" id="PTHR10497">
    <property type="entry name" value="60S RIBOSOMAL PROTEIN L27"/>
    <property type="match status" value="1"/>
</dbReference>
<dbReference type="InterPro" id="IPR018262">
    <property type="entry name" value="Ribosomal_eL27_CS"/>
</dbReference>
<evidence type="ECO:0000256" key="4">
    <source>
        <dbReference type="RuleBase" id="RU000575"/>
    </source>
</evidence>